<dbReference type="SFLD" id="SFLDS00057">
    <property type="entry name" value="Glutaminase/Asparaginase"/>
    <property type="match status" value="1"/>
</dbReference>
<dbReference type="InterPro" id="IPR027474">
    <property type="entry name" value="L-asparaginase_N"/>
</dbReference>
<sequence length="335" mass="36492">MTIISSTVAVGTLGGTITMTSSDKLAGIESTLGAEELLEAVPGLKDMSLDIWHKTIANVASGSLSFDLLFTALAWAKQQVERGAQGIVLVQGTDTLEETSYLLDLYWPYAVPLVLTGAMRHPEVAGADGASNLLNAIKVAVDIRSRGHGVFVVMNDEVHQARYVMKTHANAVNAFESPQVGPIGVILENQFILRRQANERLLFPVPEDTSPCVLLLESTLNESEEIYDWILHSSYKGLVIAGFGAGHVPGNIAKKLVPIIENMPVMICTRTGRGSTTYKTYAYEGSEIDLQRKGALMGGFICPRKARLLLTAMLWSKMDKTKIAEHLRNYSKDSN</sequence>
<dbReference type="SMART" id="SM00870">
    <property type="entry name" value="Asparaginase"/>
    <property type="match status" value="1"/>
</dbReference>
<dbReference type="PANTHER" id="PTHR11707">
    <property type="entry name" value="L-ASPARAGINASE"/>
    <property type="match status" value="1"/>
</dbReference>
<evidence type="ECO:0000259" key="6">
    <source>
        <dbReference type="Pfam" id="PF17763"/>
    </source>
</evidence>
<feature type="binding site" evidence="4">
    <location>
        <position position="61"/>
    </location>
    <ligand>
        <name>substrate</name>
    </ligand>
</feature>
<dbReference type="InterPro" id="IPR027473">
    <property type="entry name" value="L-asparaginase_C"/>
</dbReference>
<feature type="active site" description="O-isoaspartyl threonine intermediate" evidence="3">
    <location>
        <position position="16"/>
    </location>
</feature>
<evidence type="ECO:0000313" key="8">
    <source>
        <dbReference type="Proteomes" id="UP000009284"/>
    </source>
</evidence>
<proteinExistence type="inferred from homology"/>
<dbReference type="SUPFAM" id="SSF53774">
    <property type="entry name" value="Glutaminase/Asparaginase"/>
    <property type="match status" value="1"/>
</dbReference>
<dbReference type="PIRSF" id="PIRSF500176">
    <property type="entry name" value="L_ASNase"/>
    <property type="match status" value="1"/>
</dbReference>
<evidence type="ECO:0000256" key="1">
    <source>
        <dbReference type="ARBA" id="ARBA00010518"/>
    </source>
</evidence>
<reference key="1">
    <citation type="submission" date="2011-09" db="EMBL/GenBank/DDBJ databases">
        <title>Genomic characterization of the Taylorella genus.</title>
        <authorList>
            <person name="Hebert L."/>
            <person name="Moumen B."/>
            <person name="Pons N."/>
            <person name="Duquesne F."/>
            <person name="Breuil M.-F."/>
            <person name="Goux D."/>
            <person name="Batto J.-M."/>
            <person name="Renault P."/>
            <person name="Laugier C."/>
            <person name="Petry S."/>
        </authorList>
    </citation>
    <scope>NUCLEOTIDE SEQUENCE</scope>
    <source>
        <strain>MCE3</strain>
    </source>
</reference>
<dbReference type="EMBL" id="CP003059">
    <property type="protein sequence ID" value="AEP36046.1"/>
    <property type="molecule type" value="Genomic_DNA"/>
</dbReference>
<evidence type="ECO:0000256" key="4">
    <source>
        <dbReference type="PIRSR" id="PIRSR001220-2"/>
    </source>
</evidence>
<protein>
    <submittedName>
        <fullName evidence="7">L-asparaginase</fullName>
        <ecNumber evidence="7">3.5.1.1</ecNumber>
    </submittedName>
</protein>
<dbReference type="OrthoDB" id="9788068at2"/>
<dbReference type="PRINTS" id="PR00139">
    <property type="entry name" value="ASNGLNASE"/>
</dbReference>
<dbReference type="Gene3D" id="3.40.50.40">
    <property type="match status" value="1"/>
</dbReference>
<accession>G4QDM9</accession>
<evidence type="ECO:0000256" key="2">
    <source>
        <dbReference type="ARBA" id="ARBA00022801"/>
    </source>
</evidence>
<dbReference type="PIRSF" id="PIRSF001220">
    <property type="entry name" value="L-ASNase_gatD"/>
    <property type="match status" value="1"/>
</dbReference>
<organism evidence="7 8">
    <name type="scientific">Taylorella asinigenitalis (strain MCE3)</name>
    <dbReference type="NCBI Taxonomy" id="1008459"/>
    <lineage>
        <taxon>Bacteria</taxon>
        <taxon>Pseudomonadati</taxon>
        <taxon>Pseudomonadota</taxon>
        <taxon>Betaproteobacteria</taxon>
        <taxon>Burkholderiales</taxon>
        <taxon>Alcaligenaceae</taxon>
        <taxon>Taylorella</taxon>
    </lineage>
</organism>
<evidence type="ECO:0000259" key="5">
    <source>
        <dbReference type="Pfam" id="PF00710"/>
    </source>
</evidence>
<keyword evidence="8" id="KW-1185">Reference proteome</keyword>
<dbReference type="InterPro" id="IPR036152">
    <property type="entry name" value="Asp/glu_Ase-like_sf"/>
</dbReference>
<feature type="domain" description="L-asparaginase N-terminal" evidence="5">
    <location>
        <begin position="8"/>
        <end position="196"/>
    </location>
</feature>
<dbReference type="CDD" id="cd08964">
    <property type="entry name" value="L-asparaginase_II"/>
    <property type="match status" value="1"/>
</dbReference>
<dbReference type="InterPro" id="IPR006034">
    <property type="entry name" value="Asparaginase/glutaminase-like"/>
</dbReference>
<feature type="domain" description="Asparaginase/glutaminase C-terminal" evidence="6">
    <location>
        <begin position="213"/>
        <end position="325"/>
    </location>
</feature>
<dbReference type="Proteomes" id="UP000009284">
    <property type="component" value="Chromosome"/>
</dbReference>
<reference evidence="7 8" key="2">
    <citation type="journal article" date="2012" name="PLoS ONE">
        <title>Genomic characterization of the taylorella genus.</title>
        <authorList>
            <person name="Hebert L."/>
            <person name="Moumen B."/>
            <person name="Pons N."/>
            <person name="Duquesne F."/>
            <person name="Breuil M.F."/>
            <person name="Goux D."/>
            <person name="Batto J.M."/>
            <person name="Laugier C."/>
            <person name="Renault P."/>
            <person name="Petry S."/>
        </authorList>
    </citation>
    <scope>NUCLEOTIDE SEQUENCE [LARGE SCALE GENOMIC DNA]</scope>
    <source>
        <strain evidence="7 8">MCE3</strain>
    </source>
</reference>
<dbReference type="GO" id="GO:0004067">
    <property type="term" value="F:asparaginase activity"/>
    <property type="evidence" value="ECO:0007669"/>
    <property type="project" value="UniProtKB-UniRule"/>
</dbReference>
<comment type="similarity">
    <text evidence="1">Belongs to the asparaginase 1 family.</text>
</comment>
<dbReference type="PROSITE" id="PS51732">
    <property type="entry name" value="ASN_GLN_ASE_3"/>
    <property type="match status" value="1"/>
</dbReference>
<evidence type="ECO:0000256" key="3">
    <source>
        <dbReference type="PIRSR" id="PIRSR001220-1"/>
    </source>
</evidence>
<feature type="binding site" evidence="4">
    <location>
        <begin position="93"/>
        <end position="94"/>
    </location>
    <ligand>
        <name>substrate</name>
    </ligand>
</feature>
<dbReference type="Pfam" id="PF17763">
    <property type="entry name" value="Asparaginase_C"/>
    <property type="match status" value="1"/>
</dbReference>
<evidence type="ECO:0000313" key="7">
    <source>
        <dbReference type="EMBL" id="AEP36046.1"/>
    </source>
</evidence>
<dbReference type="InterPro" id="IPR037152">
    <property type="entry name" value="L-asparaginase_N_sf"/>
</dbReference>
<dbReference type="Gene3D" id="3.40.50.1170">
    <property type="entry name" value="L-asparaginase, N-terminal domain"/>
    <property type="match status" value="1"/>
</dbReference>
<gene>
    <name evidence="7" type="ordered locus">TASI_0257</name>
</gene>
<dbReference type="InterPro" id="IPR004550">
    <property type="entry name" value="AsnASE_II"/>
</dbReference>
<dbReference type="AlphaFoldDB" id="G4QDM9"/>
<dbReference type="PANTHER" id="PTHR11707:SF28">
    <property type="entry name" value="60 KDA LYSOPHOSPHOLIPASE"/>
    <property type="match status" value="1"/>
</dbReference>
<dbReference type="KEGG" id="tas:TASI_0257"/>
<dbReference type="HOGENOM" id="CLU_019134_1_0_4"/>
<dbReference type="eggNOG" id="COG0252">
    <property type="taxonomic scope" value="Bacteria"/>
</dbReference>
<name>G4QDM9_TAYAM</name>
<dbReference type="Pfam" id="PF00710">
    <property type="entry name" value="Asparaginase"/>
    <property type="match status" value="1"/>
</dbReference>
<dbReference type="GO" id="GO:0006528">
    <property type="term" value="P:asparagine metabolic process"/>
    <property type="evidence" value="ECO:0007669"/>
    <property type="project" value="InterPro"/>
</dbReference>
<dbReference type="STRING" id="1008459.TASI_0257"/>
<keyword evidence="2 7" id="KW-0378">Hydrolase</keyword>
<dbReference type="RefSeq" id="WP_014110944.1">
    <property type="nucleotide sequence ID" value="NC_016043.1"/>
</dbReference>
<dbReference type="InterPro" id="IPR040919">
    <property type="entry name" value="Asparaginase_C"/>
</dbReference>
<dbReference type="EC" id="3.5.1.1" evidence="7"/>